<feature type="transmembrane region" description="Helical" evidence="1">
    <location>
        <begin position="49"/>
        <end position="68"/>
    </location>
</feature>
<accession>A0A914P798</accession>
<keyword evidence="1" id="KW-1133">Transmembrane helix</keyword>
<feature type="transmembrane region" description="Helical" evidence="1">
    <location>
        <begin position="23"/>
        <end position="42"/>
    </location>
</feature>
<dbReference type="Proteomes" id="UP000887578">
    <property type="component" value="Unplaced"/>
</dbReference>
<evidence type="ECO:0000256" key="1">
    <source>
        <dbReference type="SAM" id="Phobius"/>
    </source>
</evidence>
<dbReference type="WBParaSite" id="PDA_v2.g13848.t1">
    <property type="protein sequence ID" value="PDA_v2.g13848.t1"/>
    <property type="gene ID" value="PDA_v2.g13848"/>
</dbReference>
<dbReference type="AlphaFoldDB" id="A0A914P798"/>
<organism evidence="2 3">
    <name type="scientific">Panagrolaimus davidi</name>
    <dbReference type="NCBI Taxonomy" id="227884"/>
    <lineage>
        <taxon>Eukaryota</taxon>
        <taxon>Metazoa</taxon>
        <taxon>Ecdysozoa</taxon>
        <taxon>Nematoda</taxon>
        <taxon>Chromadorea</taxon>
        <taxon>Rhabditida</taxon>
        <taxon>Tylenchina</taxon>
        <taxon>Panagrolaimomorpha</taxon>
        <taxon>Panagrolaimoidea</taxon>
        <taxon>Panagrolaimidae</taxon>
        <taxon>Panagrolaimus</taxon>
    </lineage>
</organism>
<name>A0A914P798_9BILA</name>
<keyword evidence="1" id="KW-0812">Transmembrane</keyword>
<protein>
    <submittedName>
        <fullName evidence="3">Uncharacterized protein</fullName>
    </submittedName>
</protein>
<keyword evidence="1" id="KW-0472">Membrane</keyword>
<evidence type="ECO:0000313" key="3">
    <source>
        <dbReference type="WBParaSite" id="PDA_v2.g13848.t1"/>
    </source>
</evidence>
<keyword evidence="2" id="KW-1185">Reference proteome</keyword>
<proteinExistence type="predicted"/>
<reference evidence="3" key="1">
    <citation type="submission" date="2022-11" db="UniProtKB">
        <authorList>
            <consortium name="WormBaseParasite"/>
        </authorList>
    </citation>
    <scope>IDENTIFICATION</scope>
</reference>
<evidence type="ECO:0000313" key="2">
    <source>
        <dbReference type="Proteomes" id="UP000887578"/>
    </source>
</evidence>
<feature type="transmembrane region" description="Helical" evidence="1">
    <location>
        <begin position="88"/>
        <end position="111"/>
    </location>
</feature>
<sequence length="149" mass="17520">MFMSKLILLFVFKEHPIASEQEFIISNIAIIIGNVFIILAPVTFIRELYFGGFIVLSVAGMFLGKLFVDTIYHLTLAYSKGYLWEIRRHYITFVDCYTILIFVITGMYICYRHGKREYFKKNEIQKAELKIDAIFAEEVLPFTPFTQKY</sequence>